<feature type="signal peptide" evidence="1">
    <location>
        <begin position="1"/>
        <end position="19"/>
    </location>
</feature>
<dbReference type="RefSeq" id="WP_123421154.1">
    <property type="nucleotide sequence ID" value="NZ_RJUL01000003.1"/>
</dbReference>
<keyword evidence="3" id="KW-1185">Reference proteome</keyword>
<dbReference type="Gene3D" id="2.30.60.10">
    <property type="entry name" value="Cyanovirin-N"/>
    <property type="match status" value="1"/>
</dbReference>
<dbReference type="Proteomes" id="UP000268033">
    <property type="component" value="Unassembled WGS sequence"/>
</dbReference>
<dbReference type="SUPFAM" id="SSF51322">
    <property type="entry name" value="Cyanovirin-N"/>
    <property type="match status" value="1"/>
</dbReference>
<dbReference type="EMBL" id="RJUL01000003">
    <property type="protein sequence ID" value="ROQ28785.1"/>
    <property type="molecule type" value="Genomic_DNA"/>
</dbReference>
<gene>
    <name evidence="2" type="ORF">EDC28_103380</name>
</gene>
<keyword evidence="1" id="KW-0732">Signal</keyword>
<name>A0A3N1PJH1_9GAMM</name>
<organism evidence="2 3">
    <name type="scientific">Gallaecimonas pentaromativorans</name>
    <dbReference type="NCBI Taxonomy" id="584787"/>
    <lineage>
        <taxon>Bacteria</taxon>
        <taxon>Pseudomonadati</taxon>
        <taxon>Pseudomonadota</taxon>
        <taxon>Gammaproteobacteria</taxon>
        <taxon>Enterobacterales</taxon>
        <taxon>Gallaecimonadaceae</taxon>
        <taxon>Gallaecimonas</taxon>
    </lineage>
</organism>
<protein>
    <recommendedName>
        <fullName evidence="4">Cytochrome c domain-containing protein</fullName>
    </recommendedName>
</protein>
<sequence>MKRTLLWGAALVGAAFAVATPAANFVPYGSYQRSCTNISVSGDSLSASCTTLSGSQLKTTLVELGQCMNSITHYGDIANLDGSLVCMPDLPKVVAGFEFPRAESEINGWVYGQDDTAMYRHGWGIWAGLTHYVGTVGGAELRAFETWDTPSNMLYAIGQASSGKAKMLGSEVRKAQGLRLQLPHQFRNTAKAKGDLKLLLKEWQSAKAATSADTNIFVSVAYNPPASSHAVSNKLFYASTLKNYIKEGYKEIPNFPANAITIKPVYKVITQSKVVDGIYTFPGWPGTPDPARAFPESDWANCVYVAVKGTGKGGNSIDPTCANPNASNTFYLNNFIHQTISKDDAAYLNSQFGLTAKAGDIAILVGMHVTTREIKRWAWQTFWWSADANSPKLPSSDAIAKLRPKELDEAAGHYAMSLAYQMVSPAQPINGGASEGESVIAYNPHLEAGFDPGVFQILKAVTKSPSAVQMNQYGVQTNCMTCHNLALYSPSTDYQANNGANRERPYGTDYYMSLDDTTFDGVLRLDFAWSILGSLDTDK</sequence>
<evidence type="ECO:0000256" key="1">
    <source>
        <dbReference type="SAM" id="SignalP"/>
    </source>
</evidence>
<dbReference type="AlphaFoldDB" id="A0A3N1PJH1"/>
<comment type="caution">
    <text evidence="2">The sequence shown here is derived from an EMBL/GenBank/DDBJ whole genome shotgun (WGS) entry which is preliminary data.</text>
</comment>
<evidence type="ECO:0000313" key="2">
    <source>
        <dbReference type="EMBL" id="ROQ28785.1"/>
    </source>
</evidence>
<evidence type="ECO:0008006" key="4">
    <source>
        <dbReference type="Google" id="ProtNLM"/>
    </source>
</evidence>
<accession>A0A3N1PJH1</accession>
<evidence type="ECO:0000313" key="3">
    <source>
        <dbReference type="Proteomes" id="UP000268033"/>
    </source>
</evidence>
<dbReference type="InterPro" id="IPR036673">
    <property type="entry name" value="Cyanovirin-N_sf"/>
</dbReference>
<reference evidence="2 3" key="1">
    <citation type="submission" date="2018-11" db="EMBL/GenBank/DDBJ databases">
        <title>Genomic Encyclopedia of Type Strains, Phase IV (KMG-IV): sequencing the most valuable type-strain genomes for metagenomic binning, comparative biology and taxonomic classification.</title>
        <authorList>
            <person name="Goeker M."/>
        </authorList>
    </citation>
    <scope>NUCLEOTIDE SEQUENCE [LARGE SCALE GENOMIC DNA]</scope>
    <source>
        <strain evidence="2 3">DSM 21945</strain>
    </source>
</reference>
<dbReference type="STRING" id="584787.GCA_001247655_00037"/>
<feature type="chain" id="PRO_5018310776" description="Cytochrome c domain-containing protein" evidence="1">
    <location>
        <begin position="20"/>
        <end position="539"/>
    </location>
</feature>
<proteinExistence type="predicted"/>